<dbReference type="GO" id="GO:0043130">
    <property type="term" value="F:ubiquitin binding"/>
    <property type="evidence" value="ECO:0007669"/>
    <property type="project" value="InterPro"/>
</dbReference>
<accession>A0A673V6W8</accession>
<dbReference type="GO" id="GO:0035091">
    <property type="term" value="F:phosphatidylinositol binding"/>
    <property type="evidence" value="ECO:0007669"/>
    <property type="project" value="InterPro"/>
</dbReference>
<dbReference type="GO" id="GO:0034394">
    <property type="term" value="P:protein localization to cell surface"/>
    <property type="evidence" value="ECO:0007669"/>
    <property type="project" value="TreeGrafter"/>
</dbReference>
<sequence length="549" mass="60944">MEPAMEPETLEARINRATNPLNKELNWASINGFCEQLNEDFEGPPLATRLLAHKIQSPQEWEAIQALTVLETCMKTCGKRFHDEVGKFRFLNELIKVVSPKYLGSRTSEKVKNKILELLYSWAVGLPEEVKIAEAYQMLKKQGIVKSDPKLPDDAAFPLPPPRPKNVIFEDEEKSKMLARLLKSSHPEDLRAANKLIKEMVQEDQKRMEKISKRVSAIEEVNNNVKLLTEMVTNHSQGRAAARSSEDLMKELYQRCERMRPTLFRLASDTEDNDEALGLSDPTPPSGPSLDGAGWNSFQSSDSAEPPAPPRVPSADSQTPAQTPLPASSGLDDLDLLGKTLLQQSLPPESQQVRWEKQQPAPRLTLRDLQSKSNCSPPSSGATGLLHAASPEPPGPPRQPTTTELSLANITVPLESIKPSSILPVTVYDQHGFRVLFHFARDPLPGRSDVLVVVVSMLSTAPQPIRNIVFQSAVPKVMKVKLQPPSGTELPAFNPIVHPSAITQVLLLANPQKEKVRLRYKLLFTMGDQTYNEMGDVDQFPPPETWGSL</sequence>
<evidence type="ECO:0000313" key="15">
    <source>
        <dbReference type="Proteomes" id="UP000472268"/>
    </source>
</evidence>
<gene>
    <name evidence="14" type="primary">GGA1</name>
</gene>
<keyword evidence="7" id="KW-0653">Protein transport</keyword>
<evidence type="ECO:0000313" key="14">
    <source>
        <dbReference type="Ensembl" id="ENSSSUP00005029326.1"/>
    </source>
</evidence>
<dbReference type="FunFam" id="1.25.40.90:FF:000011">
    <property type="entry name" value="ADP-ribosylation factor-binding protein GGA3 isoform X1"/>
    <property type="match status" value="1"/>
</dbReference>
<evidence type="ECO:0000256" key="10">
    <source>
        <dbReference type="SAM" id="MobiDB-lite"/>
    </source>
</evidence>
<keyword evidence="15" id="KW-1185">Reference proteome</keyword>
<dbReference type="SUPFAM" id="SSF49348">
    <property type="entry name" value="Clathrin adaptor appendage domain"/>
    <property type="match status" value="1"/>
</dbReference>
<feature type="region of interest" description="Disordered" evidence="10">
    <location>
        <begin position="269"/>
        <end position="333"/>
    </location>
</feature>
<keyword evidence="4" id="KW-0813">Transport</keyword>
<feature type="compositionally biased region" description="Low complexity" evidence="10">
    <location>
        <begin position="324"/>
        <end position="333"/>
    </location>
</feature>
<dbReference type="InterPro" id="IPR013041">
    <property type="entry name" value="Clathrin_app_Ig-like_sf"/>
</dbReference>
<proteinExistence type="inferred from homology"/>
<feature type="domain" description="GAT" evidence="13">
    <location>
        <begin position="171"/>
        <end position="299"/>
    </location>
</feature>
<dbReference type="Proteomes" id="UP000472268">
    <property type="component" value="Chromosome 10"/>
</dbReference>
<dbReference type="InterPro" id="IPR002014">
    <property type="entry name" value="VHS_dom"/>
</dbReference>
<keyword evidence="6" id="KW-0832">Ubl conjugation</keyword>
<reference evidence="14 15" key="1">
    <citation type="submission" date="2019-05" db="EMBL/GenBank/DDBJ databases">
        <title>A Chromosome-scale Meerkat (S. suricatta) Genome Assembly.</title>
        <authorList>
            <person name="Dudchenko O."/>
            <person name="Lieberman Aiden E."/>
            <person name="Tung J."/>
            <person name="Barreiro L.B."/>
            <person name="Clutton-Brock T.H."/>
        </authorList>
    </citation>
    <scope>NUCLEOTIDE SEQUENCE [LARGE SCALE GENOMIC DNA]</scope>
</reference>
<dbReference type="Gene3D" id="1.20.5.170">
    <property type="match status" value="1"/>
</dbReference>
<dbReference type="GO" id="GO:0005802">
    <property type="term" value="C:trans-Golgi network"/>
    <property type="evidence" value="ECO:0007669"/>
    <property type="project" value="InterPro"/>
</dbReference>
<reference evidence="14" key="2">
    <citation type="submission" date="2025-08" db="UniProtKB">
        <authorList>
            <consortium name="Ensembl"/>
        </authorList>
    </citation>
    <scope>IDENTIFICATION</scope>
</reference>
<dbReference type="FunFam" id="1.20.5.170:FF:000023">
    <property type="entry name" value="ADP-ribosylation factor-binding protein GGA3 isoform X1"/>
    <property type="match status" value="1"/>
</dbReference>
<evidence type="ECO:0000256" key="3">
    <source>
        <dbReference type="ARBA" id="ARBA00008099"/>
    </source>
</evidence>
<dbReference type="PANTHER" id="PTHR45905">
    <property type="entry name" value="GOLGI-LOCALIZED, GAMMA-ADAPTIN EAR CONTAINING, ARF BINDING PROTEIN"/>
    <property type="match status" value="1"/>
</dbReference>
<protein>
    <submittedName>
        <fullName evidence="14">Golgi associated, gamma adaptin ear containing, ARF binding protein 1</fullName>
    </submittedName>
</protein>
<evidence type="ECO:0000259" key="11">
    <source>
        <dbReference type="PROSITE" id="PS50179"/>
    </source>
</evidence>
<dbReference type="GO" id="GO:0031901">
    <property type="term" value="C:early endosome membrane"/>
    <property type="evidence" value="ECO:0007669"/>
    <property type="project" value="UniProtKB-SubCell"/>
</dbReference>
<dbReference type="Pfam" id="PF00790">
    <property type="entry name" value="VHS"/>
    <property type="match status" value="1"/>
</dbReference>
<dbReference type="PANTHER" id="PTHR45905:SF4">
    <property type="entry name" value="ADP-RIBOSYLATION FACTOR-BINDING PROTEIN GGA1"/>
    <property type="match status" value="1"/>
</dbReference>
<keyword evidence="9" id="KW-0472">Membrane</keyword>
<dbReference type="Pfam" id="PF18308">
    <property type="entry name" value="GGA_N-GAT"/>
    <property type="match status" value="1"/>
</dbReference>
<evidence type="ECO:0000256" key="8">
    <source>
        <dbReference type="ARBA" id="ARBA00023034"/>
    </source>
</evidence>
<evidence type="ECO:0000256" key="6">
    <source>
        <dbReference type="ARBA" id="ARBA00022843"/>
    </source>
</evidence>
<dbReference type="InterPro" id="IPR041198">
    <property type="entry name" value="GGA_N-GAT"/>
</dbReference>
<keyword evidence="5" id="KW-0967">Endosome</keyword>
<dbReference type="Pfam" id="PF03127">
    <property type="entry name" value="GAT"/>
    <property type="match status" value="1"/>
</dbReference>
<dbReference type="AlphaFoldDB" id="A0A673V6W8"/>
<comment type="subcellular location">
    <subcellularLocation>
        <location evidence="2">Early endosome membrane</location>
        <topology evidence="2">Peripheral membrane protein</topology>
    </subcellularLocation>
    <subcellularLocation>
        <location evidence="1">Golgi apparatus</location>
        <location evidence="1">trans-Golgi network membrane</location>
        <topology evidence="1">Peripheral membrane protein</topology>
    </subcellularLocation>
</comment>
<dbReference type="SUPFAM" id="SSF89009">
    <property type="entry name" value="GAT-like domain"/>
    <property type="match status" value="1"/>
</dbReference>
<dbReference type="InterPro" id="IPR008152">
    <property type="entry name" value="Clathrin_a/b/g-adaptin_app_Ig"/>
</dbReference>
<dbReference type="Gene3D" id="2.60.40.1230">
    <property type="match status" value="1"/>
</dbReference>
<dbReference type="FunFam" id="2.60.40.1230:FF:000001">
    <property type="entry name" value="ADP-ribosylation factor-binding protein GGA1 isoform 1"/>
    <property type="match status" value="1"/>
</dbReference>
<feature type="region of interest" description="Disordered" evidence="10">
    <location>
        <begin position="345"/>
        <end position="403"/>
    </location>
</feature>
<dbReference type="GO" id="GO:0006886">
    <property type="term" value="P:intracellular protein transport"/>
    <property type="evidence" value="ECO:0007669"/>
    <property type="project" value="InterPro"/>
</dbReference>
<dbReference type="InterPro" id="IPR004152">
    <property type="entry name" value="GAT_dom"/>
</dbReference>
<reference evidence="14" key="3">
    <citation type="submission" date="2025-09" db="UniProtKB">
        <authorList>
            <consortium name="Ensembl"/>
        </authorList>
    </citation>
    <scope>IDENTIFICATION</scope>
</reference>
<feature type="domain" description="GAE" evidence="12">
    <location>
        <begin position="420"/>
        <end position="541"/>
    </location>
</feature>
<dbReference type="InterPro" id="IPR027422">
    <property type="entry name" value="GGA1-3"/>
</dbReference>
<dbReference type="PROSITE" id="PS50909">
    <property type="entry name" value="GAT"/>
    <property type="match status" value="1"/>
</dbReference>
<dbReference type="InterPro" id="IPR038425">
    <property type="entry name" value="GAT_sf"/>
</dbReference>
<dbReference type="Gene3D" id="1.20.58.160">
    <property type="match status" value="1"/>
</dbReference>
<dbReference type="SMART" id="SM00288">
    <property type="entry name" value="VHS"/>
    <property type="match status" value="1"/>
</dbReference>
<keyword evidence="8" id="KW-0333">Golgi apparatus</keyword>
<dbReference type="Gene3D" id="1.25.40.90">
    <property type="match status" value="1"/>
</dbReference>
<dbReference type="GO" id="GO:0006893">
    <property type="term" value="P:Golgi to plasma membrane transport"/>
    <property type="evidence" value="ECO:0007669"/>
    <property type="project" value="TreeGrafter"/>
</dbReference>
<dbReference type="GO" id="GO:0031267">
    <property type="term" value="F:small GTPase binding"/>
    <property type="evidence" value="ECO:0007669"/>
    <property type="project" value="InterPro"/>
</dbReference>
<name>A0A673V6W8_SURSU</name>
<evidence type="ECO:0000256" key="1">
    <source>
        <dbReference type="ARBA" id="ARBA00004150"/>
    </source>
</evidence>
<feature type="domain" description="VHS" evidence="11">
    <location>
        <begin position="17"/>
        <end position="147"/>
    </location>
</feature>
<evidence type="ECO:0000259" key="13">
    <source>
        <dbReference type="PROSITE" id="PS50909"/>
    </source>
</evidence>
<dbReference type="PROSITE" id="PS50179">
    <property type="entry name" value="VHS"/>
    <property type="match status" value="1"/>
</dbReference>
<evidence type="ECO:0000256" key="5">
    <source>
        <dbReference type="ARBA" id="ARBA00022753"/>
    </source>
</evidence>
<dbReference type="CDD" id="cd17009">
    <property type="entry name" value="VHS_GGA1"/>
    <property type="match status" value="1"/>
</dbReference>
<comment type="similarity">
    <text evidence="3">Belongs to the GGA protein family.</text>
</comment>
<evidence type="ECO:0000256" key="2">
    <source>
        <dbReference type="ARBA" id="ARBA00004220"/>
    </source>
</evidence>
<evidence type="ECO:0000259" key="12">
    <source>
        <dbReference type="PROSITE" id="PS50180"/>
    </source>
</evidence>
<evidence type="ECO:0000256" key="7">
    <source>
        <dbReference type="ARBA" id="ARBA00022927"/>
    </source>
</evidence>
<feature type="compositionally biased region" description="Polar residues" evidence="10">
    <location>
        <begin position="371"/>
        <end position="382"/>
    </location>
</feature>
<dbReference type="Ensembl" id="ENSSSUT00005033468.1">
    <property type="protein sequence ID" value="ENSSSUP00005029326.1"/>
    <property type="gene ID" value="ENSSSUG00005018871.1"/>
</dbReference>
<dbReference type="InterPro" id="IPR008153">
    <property type="entry name" value="GAE_dom"/>
</dbReference>
<dbReference type="Pfam" id="PF02883">
    <property type="entry name" value="Alpha_adaptinC2"/>
    <property type="match status" value="1"/>
</dbReference>
<dbReference type="SMART" id="SM00809">
    <property type="entry name" value="Alpha_adaptinC2"/>
    <property type="match status" value="1"/>
</dbReference>
<evidence type="ECO:0000256" key="9">
    <source>
        <dbReference type="ARBA" id="ARBA00023136"/>
    </source>
</evidence>
<dbReference type="InterPro" id="IPR008942">
    <property type="entry name" value="ENTH_VHS"/>
</dbReference>
<evidence type="ECO:0000256" key="4">
    <source>
        <dbReference type="ARBA" id="ARBA00022448"/>
    </source>
</evidence>
<dbReference type="SUPFAM" id="SSF48464">
    <property type="entry name" value="ENTH/VHS domain"/>
    <property type="match status" value="1"/>
</dbReference>
<organism evidence="14 15">
    <name type="scientific">Suricata suricatta</name>
    <name type="common">Meerkat</name>
    <dbReference type="NCBI Taxonomy" id="37032"/>
    <lineage>
        <taxon>Eukaryota</taxon>
        <taxon>Metazoa</taxon>
        <taxon>Chordata</taxon>
        <taxon>Craniata</taxon>
        <taxon>Vertebrata</taxon>
        <taxon>Euteleostomi</taxon>
        <taxon>Mammalia</taxon>
        <taxon>Eutheria</taxon>
        <taxon>Laurasiatheria</taxon>
        <taxon>Carnivora</taxon>
        <taxon>Feliformia</taxon>
        <taxon>Herpestidae</taxon>
        <taxon>Suricata</taxon>
    </lineage>
</organism>
<dbReference type="PROSITE" id="PS50180">
    <property type="entry name" value="GAE"/>
    <property type="match status" value="1"/>
</dbReference>